<protein>
    <submittedName>
        <fullName evidence="2">Amidohydrolase</fullName>
    </submittedName>
</protein>
<dbReference type="Gene3D" id="3.40.50.10910">
    <property type="entry name" value="Amidohydrolase"/>
    <property type="match status" value="1"/>
</dbReference>
<feature type="domain" description="Amidohydrolase-related" evidence="1">
    <location>
        <begin position="46"/>
        <end position="353"/>
    </location>
</feature>
<organism evidence="2 3">
    <name type="scientific">Lentzea cavernae</name>
    <dbReference type="NCBI Taxonomy" id="2020703"/>
    <lineage>
        <taxon>Bacteria</taxon>
        <taxon>Bacillati</taxon>
        <taxon>Actinomycetota</taxon>
        <taxon>Actinomycetes</taxon>
        <taxon>Pseudonocardiales</taxon>
        <taxon>Pseudonocardiaceae</taxon>
        <taxon>Lentzea</taxon>
    </lineage>
</organism>
<sequence>MTTAIENVRVFDGSAVSGPRRVVFGESVSGEDTAPADTVVDAAGGVLLPGLIDAHVHTVRGRADLEDLARRGVTTGLDMGAWPLEFVDEMRRQKGVAQILSATVPAVGQGGHHAKMPGIPAEAVVTTPDEARAFVGRRVAGGADYVKVVTEAAPPEGMDQATVNALVQAAHEHGLLVVAHATTTGAFRVAVEAGADVSTHAPLDAVLDDDTIGRMREIGMVSVPTLTMMEGVAKLFAAAGFRYEHARDTVTKLREAGVPLLAGTDANSAPGAPFAPKHGESLHRELELLVAAGLTPAEALAAATSVPAQVFGLRDRGAVEAGKRADLVLVGGDPTVDISVTRDVVGVWIAGQRLPTPGR</sequence>
<evidence type="ECO:0000313" key="3">
    <source>
        <dbReference type="Proteomes" id="UP000605568"/>
    </source>
</evidence>
<dbReference type="InterPro" id="IPR006680">
    <property type="entry name" value="Amidohydro-rel"/>
</dbReference>
<gene>
    <name evidence="2" type="ORF">GCM10017774_00670</name>
</gene>
<dbReference type="Gene3D" id="1.20.58.520">
    <property type="entry name" value="Amidohydrolase"/>
    <property type="match status" value="1"/>
</dbReference>
<comment type="caution">
    <text evidence="2">The sequence shown here is derived from an EMBL/GenBank/DDBJ whole genome shotgun (WGS) entry which is preliminary data.</text>
</comment>
<dbReference type="Gene3D" id="2.30.40.10">
    <property type="entry name" value="Urease, subunit C, domain 1"/>
    <property type="match status" value="1"/>
</dbReference>
<accession>A0ABQ3LY17</accession>
<dbReference type="EMBL" id="BNAR01000001">
    <property type="protein sequence ID" value="GHH27700.1"/>
    <property type="molecule type" value="Genomic_DNA"/>
</dbReference>
<dbReference type="InterPro" id="IPR051781">
    <property type="entry name" value="Metallo-dep_Hydrolase"/>
</dbReference>
<dbReference type="RefSeq" id="WP_191295411.1">
    <property type="nucleotide sequence ID" value="NZ_BNAR01000001.1"/>
</dbReference>
<keyword evidence="3" id="KW-1185">Reference proteome</keyword>
<proteinExistence type="predicted"/>
<dbReference type="InterPro" id="IPR032466">
    <property type="entry name" value="Metal_Hydrolase"/>
</dbReference>
<evidence type="ECO:0000313" key="2">
    <source>
        <dbReference type="EMBL" id="GHH27700.1"/>
    </source>
</evidence>
<dbReference type="Gene3D" id="3.30.110.90">
    <property type="entry name" value="Amidohydrolase"/>
    <property type="match status" value="1"/>
</dbReference>
<reference evidence="3" key="1">
    <citation type="journal article" date="2019" name="Int. J. Syst. Evol. Microbiol.">
        <title>The Global Catalogue of Microorganisms (GCM) 10K type strain sequencing project: providing services to taxonomists for standard genome sequencing and annotation.</title>
        <authorList>
            <consortium name="The Broad Institute Genomics Platform"/>
            <consortium name="The Broad Institute Genome Sequencing Center for Infectious Disease"/>
            <person name="Wu L."/>
            <person name="Ma J."/>
        </authorList>
    </citation>
    <scope>NUCLEOTIDE SEQUENCE [LARGE SCALE GENOMIC DNA]</scope>
    <source>
        <strain evidence="3">CGMCC 4.7367</strain>
    </source>
</reference>
<dbReference type="SUPFAM" id="SSF51338">
    <property type="entry name" value="Composite domain of metallo-dependent hydrolases"/>
    <property type="match status" value="1"/>
</dbReference>
<name>A0ABQ3LY17_9PSEU</name>
<dbReference type="SUPFAM" id="SSF51556">
    <property type="entry name" value="Metallo-dependent hydrolases"/>
    <property type="match status" value="1"/>
</dbReference>
<dbReference type="Pfam" id="PF01979">
    <property type="entry name" value="Amidohydro_1"/>
    <property type="match status" value="1"/>
</dbReference>
<dbReference type="PANTHER" id="PTHR43135">
    <property type="entry name" value="ALPHA-D-RIBOSE 1-METHYLPHOSPHONATE 5-TRIPHOSPHATE DIPHOSPHATASE"/>
    <property type="match status" value="1"/>
</dbReference>
<dbReference type="PANTHER" id="PTHR43135:SF3">
    <property type="entry name" value="ALPHA-D-RIBOSE 1-METHYLPHOSPHONATE 5-TRIPHOSPHATE DIPHOSPHATASE"/>
    <property type="match status" value="1"/>
</dbReference>
<dbReference type="InterPro" id="IPR011059">
    <property type="entry name" value="Metal-dep_hydrolase_composite"/>
</dbReference>
<evidence type="ECO:0000259" key="1">
    <source>
        <dbReference type="Pfam" id="PF01979"/>
    </source>
</evidence>
<dbReference type="Proteomes" id="UP000605568">
    <property type="component" value="Unassembled WGS sequence"/>
</dbReference>